<gene>
    <name evidence="1" type="ORF">DM484_08510</name>
</gene>
<organism evidence="1 2">
    <name type="scientific">Candidatus Methylumidiphilus alinenensis</name>
    <dbReference type="NCBI Taxonomy" id="2202197"/>
    <lineage>
        <taxon>Bacteria</taxon>
        <taxon>Pseudomonadati</taxon>
        <taxon>Pseudomonadota</taxon>
        <taxon>Gammaproteobacteria</taxon>
        <taxon>Methylococcales</taxon>
        <taxon>Candidatus Methylumidiphilus</taxon>
    </lineage>
</organism>
<sequence>MTDNVENLILEHLKLLRNEIKAQGIKLDEQFESVRLRLSSIEGQMAGIHADIAIMHGRLDKFESRLDRIERRLELTA</sequence>
<dbReference type="EMBL" id="QJPH01000269">
    <property type="protein sequence ID" value="PZN81329.1"/>
    <property type="molecule type" value="Genomic_DNA"/>
</dbReference>
<dbReference type="Proteomes" id="UP000249396">
    <property type="component" value="Unassembled WGS sequence"/>
</dbReference>
<name>A0A2W4RHU5_9GAMM</name>
<reference evidence="1 2" key="1">
    <citation type="journal article" date="2018" name="Aquat. Microb. Ecol.">
        <title>Gammaproteobacterial methanotrophs dominate.</title>
        <authorList>
            <person name="Rissanen A.J."/>
            <person name="Saarenheimo J."/>
            <person name="Tiirola M."/>
            <person name="Peura S."/>
            <person name="Aalto S.L."/>
            <person name="Karvinen A."/>
            <person name="Nykanen H."/>
        </authorList>
    </citation>
    <scope>NUCLEOTIDE SEQUENCE [LARGE SCALE GENOMIC DNA]</scope>
    <source>
        <strain evidence="1">AMbin10</strain>
    </source>
</reference>
<dbReference type="AlphaFoldDB" id="A0A2W4RHU5"/>
<comment type="caution">
    <text evidence="1">The sequence shown here is derived from an EMBL/GenBank/DDBJ whole genome shotgun (WGS) entry which is preliminary data.</text>
</comment>
<accession>A0A2W4RHU5</accession>
<evidence type="ECO:0000313" key="2">
    <source>
        <dbReference type="Proteomes" id="UP000249396"/>
    </source>
</evidence>
<protein>
    <submittedName>
        <fullName evidence="1">Uncharacterized protein</fullName>
    </submittedName>
</protein>
<proteinExistence type="predicted"/>
<evidence type="ECO:0000313" key="1">
    <source>
        <dbReference type="EMBL" id="PZN81329.1"/>
    </source>
</evidence>